<dbReference type="RefSeq" id="WP_072400669.1">
    <property type="nucleotide sequence ID" value="NZ_FPKV01000001.1"/>
</dbReference>
<dbReference type="OrthoDB" id="883593at2"/>
<accession>A0A1K2IEC4</accession>
<reference evidence="2 3" key="1">
    <citation type="submission" date="2016-10" db="EMBL/GenBank/DDBJ databases">
        <authorList>
            <person name="de Groot N.N."/>
        </authorList>
    </citation>
    <scope>NUCLEOTIDE SEQUENCE [LARGE SCALE GENOMIC DNA]</scope>
    <source>
        <strain evidence="2 3">DSM 18180</strain>
    </source>
</reference>
<evidence type="ECO:0000256" key="1">
    <source>
        <dbReference type="SAM" id="Phobius"/>
    </source>
</evidence>
<organism evidence="2 3">
    <name type="scientific">Flaviramulus basaltis</name>
    <dbReference type="NCBI Taxonomy" id="369401"/>
    <lineage>
        <taxon>Bacteria</taxon>
        <taxon>Pseudomonadati</taxon>
        <taxon>Bacteroidota</taxon>
        <taxon>Flavobacteriia</taxon>
        <taxon>Flavobacteriales</taxon>
        <taxon>Flavobacteriaceae</taxon>
        <taxon>Flaviramulus</taxon>
    </lineage>
</organism>
<dbReference type="AlphaFoldDB" id="A0A1K2IEC4"/>
<protein>
    <submittedName>
        <fullName evidence="2">Uncharacterized protein</fullName>
    </submittedName>
</protein>
<keyword evidence="1" id="KW-1133">Transmembrane helix</keyword>
<gene>
    <name evidence="2" type="ORF">SAMN05428642_1011054</name>
</gene>
<sequence>MKLKKVLKIIASVLGVLLFLCACFIGISYYNYKYRYLPKNILFTQSAEYINPDEAKFSEGFKTCDEKYIIQYYNPERATYSEGKNGLRKFIMSNYENRNYIDSGYLNIRFVINCKGEAGRYIIHENDLNLKPKKFNKDLVHQLFELTTQLKKWNPNFTHDEFRDSYMYLSYRIENGNITEIIP</sequence>
<keyword evidence="1" id="KW-0812">Transmembrane</keyword>
<proteinExistence type="predicted"/>
<keyword evidence="3" id="KW-1185">Reference proteome</keyword>
<dbReference type="Proteomes" id="UP000182544">
    <property type="component" value="Unassembled WGS sequence"/>
</dbReference>
<evidence type="ECO:0000313" key="2">
    <source>
        <dbReference type="EMBL" id="SFZ90640.1"/>
    </source>
</evidence>
<feature type="transmembrane region" description="Helical" evidence="1">
    <location>
        <begin position="6"/>
        <end position="30"/>
    </location>
</feature>
<dbReference type="STRING" id="369401.SAMN05428642_1011054"/>
<name>A0A1K2IEC4_9FLAO</name>
<keyword evidence="1" id="KW-0472">Membrane</keyword>
<dbReference type="EMBL" id="FPKV01000001">
    <property type="protein sequence ID" value="SFZ90640.1"/>
    <property type="molecule type" value="Genomic_DNA"/>
</dbReference>
<dbReference type="PROSITE" id="PS51257">
    <property type="entry name" value="PROKAR_LIPOPROTEIN"/>
    <property type="match status" value="1"/>
</dbReference>
<evidence type="ECO:0000313" key="3">
    <source>
        <dbReference type="Proteomes" id="UP000182544"/>
    </source>
</evidence>